<reference evidence="2" key="1">
    <citation type="submission" date="2021-02" db="EMBL/GenBank/DDBJ databases">
        <authorList>
            <person name="Dougan E. K."/>
            <person name="Rhodes N."/>
            <person name="Thang M."/>
            <person name="Chan C."/>
        </authorList>
    </citation>
    <scope>NUCLEOTIDE SEQUENCE</scope>
</reference>
<dbReference type="Proteomes" id="UP000626109">
    <property type="component" value="Unassembled WGS sequence"/>
</dbReference>
<feature type="compositionally biased region" description="Low complexity" evidence="1">
    <location>
        <begin position="225"/>
        <end position="239"/>
    </location>
</feature>
<dbReference type="EMBL" id="CAJNNV010031525">
    <property type="protein sequence ID" value="CAE8636634.1"/>
    <property type="molecule type" value="Genomic_DNA"/>
</dbReference>
<dbReference type="EMBL" id="CAJNNW010036233">
    <property type="protein sequence ID" value="CAE8732774.1"/>
    <property type="molecule type" value="Genomic_DNA"/>
</dbReference>
<feature type="compositionally biased region" description="Polar residues" evidence="1">
    <location>
        <begin position="317"/>
        <end position="329"/>
    </location>
</feature>
<evidence type="ECO:0000256" key="1">
    <source>
        <dbReference type="SAM" id="MobiDB-lite"/>
    </source>
</evidence>
<feature type="compositionally biased region" description="Polar residues" evidence="1">
    <location>
        <begin position="339"/>
        <end position="349"/>
    </location>
</feature>
<dbReference type="AlphaFoldDB" id="A0A813HF95"/>
<comment type="caution">
    <text evidence="2">The sequence shown here is derived from an EMBL/GenBank/DDBJ whole genome shotgun (WGS) entry which is preliminary data.</text>
</comment>
<protein>
    <submittedName>
        <fullName evidence="2">Uncharacterized protein</fullName>
    </submittedName>
</protein>
<dbReference type="Proteomes" id="UP000654075">
    <property type="component" value="Unassembled WGS sequence"/>
</dbReference>
<sequence length="402" mass="43057">MTGSRTYSSGALNPGFEKLFFDLKAFVSEKVSALGAASAPELEPEVEVSPGEQAEASRVISRFCEEYPATRIAPNLDELSHCWSQCASLAPTAVSEAIHEQLGWASGGTDWQPRLRTLLLLEYMRRQEGTACEVVNGVLTESAELLHYMAAELPQCRAAAYRVLNPPAVQSGVDVATREMDVECAMAEARLSAQAAQAQDVMNFVEATHQIRQAQADCPECEPDTPATTTTARTATSTAERSEESPWGRPEEALESNVGSSIGSPSAAVEEPLRNSSPEPQLELEPQVLELALGTPAFASAWTASSGLEEESFPGWTASSGLEAESSQSKSERAEPQNDAVSPETTLTLGSEVEKKAETSGEAITESPQQSSSPLKYLWLSAVETVSMEALKDPFASVKTHL</sequence>
<evidence type="ECO:0000313" key="2">
    <source>
        <dbReference type="EMBL" id="CAE8636634.1"/>
    </source>
</evidence>
<evidence type="ECO:0000313" key="3">
    <source>
        <dbReference type="EMBL" id="CAE8732774.1"/>
    </source>
</evidence>
<feature type="region of interest" description="Disordered" evidence="1">
    <location>
        <begin position="215"/>
        <end position="279"/>
    </location>
</feature>
<feature type="region of interest" description="Disordered" evidence="1">
    <location>
        <begin position="311"/>
        <end position="373"/>
    </location>
</feature>
<organism evidence="2 4">
    <name type="scientific">Polarella glacialis</name>
    <name type="common">Dinoflagellate</name>
    <dbReference type="NCBI Taxonomy" id="89957"/>
    <lineage>
        <taxon>Eukaryota</taxon>
        <taxon>Sar</taxon>
        <taxon>Alveolata</taxon>
        <taxon>Dinophyceae</taxon>
        <taxon>Suessiales</taxon>
        <taxon>Suessiaceae</taxon>
        <taxon>Polarella</taxon>
    </lineage>
</organism>
<feature type="compositionally biased region" description="Basic and acidic residues" evidence="1">
    <location>
        <begin position="240"/>
        <end position="252"/>
    </location>
</feature>
<evidence type="ECO:0000313" key="4">
    <source>
        <dbReference type="Proteomes" id="UP000654075"/>
    </source>
</evidence>
<proteinExistence type="predicted"/>
<accession>A0A813HF95</accession>
<name>A0A813HF95_POLGL</name>
<gene>
    <name evidence="2" type="ORF">PGLA1383_LOCUS52040</name>
    <name evidence="3" type="ORF">PGLA2088_LOCUS46548</name>
</gene>
<keyword evidence="4" id="KW-1185">Reference proteome</keyword>